<comment type="function">
    <text evidence="10 11">The central subunit of the protein translocation channel SecYEG. Consists of two halves formed by TMs 1-5 and 6-10. These two domains form a lateral gate at the front which open onto the bilayer between TMs 2 and 7, and are clamped together by SecE at the back. The channel is closed by both a pore ring composed of hydrophobic SecY resides and a short helix (helix 2A) on the extracellular side of the membrane which forms a plug. The plug probably moves laterally to allow the channel to open. The ring and the pore may move independently.</text>
</comment>
<comment type="subcellular location">
    <subcellularLocation>
        <location evidence="10">Cell membrane</location>
        <topology evidence="10">Multi-pass membrane protein</topology>
    </subcellularLocation>
    <subcellularLocation>
        <location evidence="1 12">Membrane</location>
        <topology evidence="1 12">Multi-pass membrane protein</topology>
    </subcellularLocation>
</comment>
<dbReference type="PROSITE" id="PS00755">
    <property type="entry name" value="SECY_1"/>
    <property type="match status" value="1"/>
</dbReference>
<evidence type="ECO:0000256" key="9">
    <source>
        <dbReference type="ARBA" id="ARBA00039733"/>
    </source>
</evidence>
<dbReference type="Pfam" id="PF00344">
    <property type="entry name" value="SecY"/>
    <property type="match status" value="1"/>
</dbReference>
<gene>
    <name evidence="10" type="primary">secY</name>
    <name evidence="14" type="ORF">A3B50_01935</name>
</gene>
<evidence type="ECO:0000256" key="12">
    <source>
        <dbReference type="RuleBase" id="RU003484"/>
    </source>
</evidence>
<feature type="transmembrane region" description="Helical" evidence="10">
    <location>
        <begin position="62"/>
        <end position="95"/>
    </location>
</feature>
<dbReference type="InterPro" id="IPR030659">
    <property type="entry name" value="SecY_CS"/>
</dbReference>
<dbReference type="GO" id="GO:0065002">
    <property type="term" value="P:intracellular protein transmembrane transport"/>
    <property type="evidence" value="ECO:0007669"/>
    <property type="project" value="UniProtKB-UniRule"/>
</dbReference>
<dbReference type="NCBIfam" id="TIGR00967">
    <property type="entry name" value="3a0501s007"/>
    <property type="match status" value="1"/>
</dbReference>
<keyword evidence="7 10" id="KW-0811">Translocation</keyword>
<organism evidence="14 15">
    <name type="scientific">Candidatus Roizmanbacteria bacterium RIFCSPLOWO2_01_FULL_40_42</name>
    <dbReference type="NCBI Taxonomy" id="1802066"/>
    <lineage>
        <taxon>Bacteria</taxon>
        <taxon>Candidatus Roizmaniibacteriota</taxon>
    </lineage>
</organism>
<dbReference type="GO" id="GO:0043952">
    <property type="term" value="P:protein transport by the Sec complex"/>
    <property type="evidence" value="ECO:0007669"/>
    <property type="project" value="UniProtKB-UniRule"/>
</dbReference>
<evidence type="ECO:0000256" key="8">
    <source>
        <dbReference type="ARBA" id="ARBA00023136"/>
    </source>
</evidence>
<dbReference type="SUPFAM" id="SSF103491">
    <property type="entry name" value="Preprotein translocase SecY subunit"/>
    <property type="match status" value="1"/>
</dbReference>
<feature type="transmembrane region" description="Helical" evidence="10">
    <location>
        <begin position="178"/>
        <end position="195"/>
    </location>
</feature>
<proteinExistence type="inferred from homology"/>
<dbReference type="InterPro" id="IPR023201">
    <property type="entry name" value="SecY_dom_sf"/>
</dbReference>
<dbReference type="InterPro" id="IPR002208">
    <property type="entry name" value="SecY/SEC61-alpha"/>
</dbReference>
<evidence type="ECO:0000256" key="11">
    <source>
        <dbReference type="RuleBase" id="RU000537"/>
    </source>
</evidence>
<feature type="transmembrane region" description="Helical" evidence="10">
    <location>
        <begin position="308"/>
        <end position="330"/>
    </location>
</feature>
<evidence type="ECO:0000313" key="14">
    <source>
        <dbReference type="EMBL" id="OGK50522.1"/>
    </source>
</evidence>
<protein>
    <recommendedName>
        <fullName evidence="9 10">Protein translocase subunit SecY</fullName>
    </recommendedName>
</protein>
<feature type="transmembrane region" description="Helical" evidence="10">
    <location>
        <begin position="207"/>
        <end position="231"/>
    </location>
</feature>
<dbReference type="Gene3D" id="1.10.3370.10">
    <property type="entry name" value="SecY subunit domain"/>
    <property type="match status" value="1"/>
</dbReference>
<evidence type="ECO:0000256" key="7">
    <source>
        <dbReference type="ARBA" id="ARBA00023010"/>
    </source>
</evidence>
<name>A0A1F7J4I5_9BACT</name>
<keyword evidence="3 10" id="KW-0813">Transport</keyword>
<dbReference type="HAMAP" id="MF_01465">
    <property type="entry name" value="SecY"/>
    <property type="match status" value="1"/>
</dbReference>
<comment type="similarity">
    <text evidence="2 10 13">Belongs to the SecY/SEC61-alpha family.</text>
</comment>
<evidence type="ECO:0000256" key="5">
    <source>
        <dbReference type="ARBA" id="ARBA00022927"/>
    </source>
</evidence>
<dbReference type="PROSITE" id="PS00756">
    <property type="entry name" value="SECY_2"/>
    <property type="match status" value="1"/>
</dbReference>
<keyword evidence="4 10" id="KW-0812">Transmembrane</keyword>
<keyword evidence="5 10" id="KW-0653">Protein transport</keyword>
<feature type="transmembrane region" description="Helical" evidence="10">
    <location>
        <begin position="390"/>
        <end position="411"/>
    </location>
</feature>
<dbReference type="EMBL" id="MGAQ01000015">
    <property type="protein sequence ID" value="OGK50522.1"/>
    <property type="molecule type" value="Genomic_DNA"/>
</dbReference>
<dbReference type="PIRSF" id="PIRSF004557">
    <property type="entry name" value="SecY"/>
    <property type="match status" value="1"/>
</dbReference>
<dbReference type="PANTHER" id="PTHR10906">
    <property type="entry name" value="SECY/SEC61-ALPHA FAMILY MEMBER"/>
    <property type="match status" value="1"/>
</dbReference>
<sequence length="428" mass="48054">MEKIKQKIQLFLKDPELKRKATFTLFIFFIFRVFAFLPVPTIDLTRLQNLFAQNQFLSLLDIFSGGTLINFSVMALGLNPFINASIIFQLLTIVVPRFEKLAKEGEYGRFKINQYTRFLTVPLTLMQAIGIYFLLKSQQIIGFLSPIEFFSFIFTLVAGTFILIWFGELISEFGMGNGISLLIFAGIVGRIPITLTQTIKTINSELIFNAIIFLALAVFVIASVVFVNEAIRKIPVYYAKRIRGNRVYQGATNFLPLKLNQAGVIPIIFAVSFVLFPQLIGNFLVSSSNQATAQVARFLVTAFNPSGFFYNFFYFFLVVGFTFFYTIVVFNPQKIAEEIQKNGGFIPGIRPGTPTKSYLEKILYRITSVGAIFLGLIAISPAIVSKITGIENLLIGGTGILIVVSVILETFKTIEAQLVMRSYDKFVN</sequence>
<feature type="transmembrane region" description="Helical" evidence="10">
    <location>
        <begin position="21"/>
        <end position="42"/>
    </location>
</feature>
<evidence type="ECO:0000256" key="6">
    <source>
        <dbReference type="ARBA" id="ARBA00022989"/>
    </source>
</evidence>
<reference evidence="14 15" key="1">
    <citation type="journal article" date="2016" name="Nat. Commun.">
        <title>Thousands of microbial genomes shed light on interconnected biogeochemical processes in an aquifer system.</title>
        <authorList>
            <person name="Anantharaman K."/>
            <person name="Brown C.T."/>
            <person name="Hug L.A."/>
            <person name="Sharon I."/>
            <person name="Castelle C.J."/>
            <person name="Probst A.J."/>
            <person name="Thomas B.C."/>
            <person name="Singh A."/>
            <person name="Wilkins M.J."/>
            <person name="Karaoz U."/>
            <person name="Brodie E.L."/>
            <person name="Williams K.H."/>
            <person name="Hubbard S.S."/>
            <person name="Banfield J.F."/>
        </authorList>
    </citation>
    <scope>NUCLEOTIDE SEQUENCE [LARGE SCALE GENOMIC DNA]</scope>
</reference>
<evidence type="ECO:0000256" key="13">
    <source>
        <dbReference type="RuleBase" id="RU004349"/>
    </source>
</evidence>
<evidence type="ECO:0000256" key="2">
    <source>
        <dbReference type="ARBA" id="ARBA00005751"/>
    </source>
</evidence>
<feature type="transmembrane region" description="Helical" evidence="10">
    <location>
        <begin position="262"/>
        <end position="280"/>
    </location>
</feature>
<evidence type="ECO:0000256" key="3">
    <source>
        <dbReference type="ARBA" id="ARBA00022448"/>
    </source>
</evidence>
<comment type="subunit">
    <text evidence="10">Component of the Sec protein translocase complex. Heterotrimer consisting of SecY, SecE and SecG subunits. The heterotrimers can form oligomers, although 1 heterotrimer is thought to be able to translocate proteins. Interacts with the ribosome. Interacts with SecDF, and other proteins may be involved. Interacts with SecA.</text>
</comment>
<keyword evidence="10" id="KW-1003">Cell membrane</keyword>
<dbReference type="AlphaFoldDB" id="A0A1F7J4I5"/>
<feature type="transmembrane region" description="Helical" evidence="10">
    <location>
        <begin position="115"/>
        <end position="135"/>
    </location>
</feature>
<comment type="caution">
    <text evidence="14">The sequence shown here is derived from an EMBL/GenBank/DDBJ whole genome shotgun (WGS) entry which is preliminary data.</text>
</comment>
<evidence type="ECO:0000256" key="4">
    <source>
        <dbReference type="ARBA" id="ARBA00022692"/>
    </source>
</evidence>
<dbReference type="GO" id="GO:0005886">
    <property type="term" value="C:plasma membrane"/>
    <property type="evidence" value="ECO:0007669"/>
    <property type="project" value="UniProtKB-SubCell"/>
</dbReference>
<accession>A0A1F7J4I5</accession>
<dbReference type="PRINTS" id="PR00303">
    <property type="entry name" value="SECYTRNLCASE"/>
</dbReference>
<evidence type="ECO:0000256" key="1">
    <source>
        <dbReference type="ARBA" id="ARBA00004141"/>
    </source>
</evidence>
<dbReference type="InterPro" id="IPR026593">
    <property type="entry name" value="SecY"/>
</dbReference>
<evidence type="ECO:0000256" key="10">
    <source>
        <dbReference type="HAMAP-Rule" id="MF_01465"/>
    </source>
</evidence>
<dbReference type="GO" id="GO:0006605">
    <property type="term" value="P:protein targeting"/>
    <property type="evidence" value="ECO:0007669"/>
    <property type="project" value="UniProtKB-UniRule"/>
</dbReference>
<dbReference type="Proteomes" id="UP000178558">
    <property type="component" value="Unassembled WGS sequence"/>
</dbReference>
<feature type="transmembrane region" description="Helical" evidence="10">
    <location>
        <begin position="362"/>
        <end position="384"/>
    </location>
</feature>
<dbReference type="FunFam" id="1.10.3370.10:FF:000001">
    <property type="entry name" value="Preprotein translocase subunit SecY"/>
    <property type="match status" value="1"/>
</dbReference>
<feature type="transmembrane region" description="Helical" evidence="10">
    <location>
        <begin position="147"/>
        <end position="166"/>
    </location>
</feature>
<evidence type="ECO:0000313" key="15">
    <source>
        <dbReference type="Proteomes" id="UP000178558"/>
    </source>
</evidence>
<keyword evidence="6 10" id="KW-1133">Transmembrane helix</keyword>
<keyword evidence="8 10" id="KW-0472">Membrane</keyword>